<protein>
    <recommendedName>
        <fullName evidence="1">DUF4283 domain-containing protein</fullName>
    </recommendedName>
</protein>
<feature type="domain" description="DUF4283" evidence="1">
    <location>
        <begin position="205"/>
        <end position="253"/>
    </location>
</feature>
<dbReference type="Proteomes" id="UP001141806">
    <property type="component" value="Unassembled WGS sequence"/>
</dbReference>
<reference evidence="2" key="1">
    <citation type="journal article" date="2023" name="Plant J.">
        <title>The genome of the king protea, Protea cynaroides.</title>
        <authorList>
            <person name="Chang J."/>
            <person name="Duong T.A."/>
            <person name="Schoeman C."/>
            <person name="Ma X."/>
            <person name="Roodt D."/>
            <person name="Barker N."/>
            <person name="Li Z."/>
            <person name="Van de Peer Y."/>
            <person name="Mizrachi E."/>
        </authorList>
    </citation>
    <scope>NUCLEOTIDE SEQUENCE</scope>
    <source>
        <tissue evidence="2">Young leaves</tissue>
    </source>
</reference>
<dbReference type="InterPro" id="IPR025558">
    <property type="entry name" value="DUF4283"/>
</dbReference>
<evidence type="ECO:0000259" key="1">
    <source>
        <dbReference type="Pfam" id="PF14111"/>
    </source>
</evidence>
<proteinExistence type="predicted"/>
<dbReference type="EMBL" id="JAMYWD010000002">
    <property type="protein sequence ID" value="KAJ4979656.1"/>
    <property type="molecule type" value="Genomic_DNA"/>
</dbReference>
<keyword evidence="3" id="KW-1185">Reference proteome</keyword>
<dbReference type="AlphaFoldDB" id="A0A9Q0L0K3"/>
<accession>A0A9Q0L0K3</accession>
<organism evidence="2 3">
    <name type="scientific">Protea cynaroides</name>
    <dbReference type="NCBI Taxonomy" id="273540"/>
    <lineage>
        <taxon>Eukaryota</taxon>
        <taxon>Viridiplantae</taxon>
        <taxon>Streptophyta</taxon>
        <taxon>Embryophyta</taxon>
        <taxon>Tracheophyta</taxon>
        <taxon>Spermatophyta</taxon>
        <taxon>Magnoliopsida</taxon>
        <taxon>Proteales</taxon>
        <taxon>Proteaceae</taxon>
        <taxon>Protea</taxon>
    </lineage>
</organism>
<evidence type="ECO:0000313" key="2">
    <source>
        <dbReference type="EMBL" id="KAJ4979656.1"/>
    </source>
</evidence>
<dbReference type="Pfam" id="PF14111">
    <property type="entry name" value="DUF4283"/>
    <property type="match status" value="1"/>
</dbReference>
<comment type="caution">
    <text evidence="2">The sequence shown here is derived from an EMBL/GenBank/DDBJ whole genome shotgun (WGS) entry which is preliminary data.</text>
</comment>
<sequence length="287" mass="31805">MTFVNLGSIVVGSSAGNHVDGPWRSVMTRPTGPLNQNLVVNQTVQGGVFPLEAMNNGSDNVTDVLQMVGDGSQPEEISRCAAVDVGVRQNISPPMERVDLGKFLGFPNLDDLVSKIDDVEILEDRVDQPRLHRRKRTQWTAREKGKNPAMSVQPVVGARSYAQVTGRLPDLNALPDPIMSGGMTRVVLTQDVVDRQFAIYQLGFIGRVFTRGVLLKDLHQILSELWGPSSKFEMTVMGKGYFIFRFFSKEALMAGEEEEQRKGKRKISRMVGPKGKIVYLLSLFKNG</sequence>
<gene>
    <name evidence="2" type="ORF">NE237_010436</name>
</gene>
<evidence type="ECO:0000313" key="3">
    <source>
        <dbReference type="Proteomes" id="UP001141806"/>
    </source>
</evidence>
<name>A0A9Q0L0K3_9MAGN</name>